<dbReference type="PANTHER" id="PTHR18964:SF173">
    <property type="entry name" value="GLUCOKINASE"/>
    <property type="match status" value="1"/>
</dbReference>
<dbReference type="InterPro" id="IPR043129">
    <property type="entry name" value="ATPase_NBD"/>
</dbReference>
<dbReference type="Pfam" id="PF01022">
    <property type="entry name" value="HTH_5"/>
    <property type="match status" value="1"/>
</dbReference>
<dbReference type="InterPro" id="IPR036390">
    <property type="entry name" value="WH_DNA-bd_sf"/>
</dbReference>
<dbReference type="SUPFAM" id="SSF46785">
    <property type="entry name" value="Winged helix' DNA-binding domain"/>
    <property type="match status" value="1"/>
</dbReference>
<evidence type="ECO:0000259" key="2">
    <source>
        <dbReference type="Pfam" id="PF01022"/>
    </source>
</evidence>
<dbReference type="SUPFAM" id="SSF53067">
    <property type="entry name" value="Actin-like ATPase domain"/>
    <property type="match status" value="1"/>
</dbReference>
<dbReference type="PANTHER" id="PTHR18964">
    <property type="entry name" value="ROK (REPRESSOR, ORF, KINASE) FAMILY"/>
    <property type="match status" value="1"/>
</dbReference>
<sequence>MFETEADDVLGVLRDGRPRTKSELADETGKVRSTVSLRLAELIDAGLVTQLQESATTKGRPSAVFALATESRLIGAAELTGSTAIVALTDLIGSIVARRDLTVSEGASLTELLRLVASALHEMLADLQRSVEDLVGIGVGVPGPVEPIEAAVEDAQPRAATDRHPAITLLQQDFSVPIIVDNEANVAAVGEWVESWAAEQNLVMVTVSAHISAGIIASGRLVRGAQGAAGDIGHVRVPDVEQRLCRCGQMGCLETVASGTGLVQTLSEARSDVLTTNDLVDLARSGDPEAGRAVREAGRALGSVLAGVVAILNPAAIVLGGEVAQVGEPLLAGIREAVYGRSQPLTTNSLKIVLAHNLELASIVGASRLVQNHLFGLPQRPVVYYRGEPIPTRIGA</sequence>
<dbReference type="InterPro" id="IPR001845">
    <property type="entry name" value="HTH_ArsR_DNA-bd_dom"/>
</dbReference>
<dbReference type="EMBL" id="CP134880">
    <property type="protein sequence ID" value="WNM27228.1"/>
    <property type="molecule type" value="Genomic_DNA"/>
</dbReference>
<evidence type="ECO:0000313" key="3">
    <source>
        <dbReference type="EMBL" id="WNM27228.1"/>
    </source>
</evidence>
<reference evidence="3" key="1">
    <citation type="submission" date="2023-09" db="EMBL/GenBank/DDBJ databases">
        <title>Demequina sp. a novel bacteria isolated from Capsicum annuum.</title>
        <authorList>
            <person name="Humaira Z."/>
            <person name="Lee J."/>
            <person name="Cho D."/>
        </authorList>
    </citation>
    <scope>NUCLEOTIDE SEQUENCE</scope>
    <source>
        <strain evidence="3">PMTSA13</strain>
    </source>
</reference>
<gene>
    <name evidence="3" type="ORF">RN607_13640</name>
</gene>
<dbReference type="Pfam" id="PF00480">
    <property type="entry name" value="ROK"/>
    <property type="match status" value="1"/>
</dbReference>
<comment type="similarity">
    <text evidence="1">Belongs to the ROK (NagC/XylR) family.</text>
</comment>
<dbReference type="Proteomes" id="UP001303408">
    <property type="component" value="Chromosome"/>
</dbReference>
<dbReference type="Gene3D" id="3.30.420.40">
    <property type="match status" value="2"/>
</dbReference>
<accession>A0AA96FBP0</accession>
<protein>
    <submittedName>
        <fullName evidence="3">ROK family transcriptional regulator</fullName>
    </submittedName>
</protein>
<dbReference type="RefSeq" id="WP_313543177.1">
    <property type="nucleotide sequence ID" value="NZ_CP134880.1"/>
</dbReference>
<organism evidence="3">
    <name type="scientific">Demequina capsici</name>
    <dbReference type="NCBI Taxonomy" id="3075620"/>
    <lineage>
        <taxon>Bacteria</taxon>
        <taxon>Bacillati</taxon>
        <taxon>Actinomycetota</taxon>
        <taxon>Actinomycetes</taxon>
        <taxon>Micrococcales</taxon>
        <taxon>Demequinaceae</taxon>
        <taxon>Demequina</taxon>
    </lineage>
</organism>
<dbReference type="InterPro" id="IPR036388">
    <property type="entry name" value="WH-like_DNA-bd_sf"/>
</dbReference>
<dbReference type="AlphaFoldDB" id="A0AA96FBP0"/>
<name>A0AA96FBP0_9MICO</name>
<dbReference type="Gene3D" id="1.10.10.10">
    <property type="entry name" value="Winged helix-like DNA-binding domain superfamily/Winged helix DNA-binding domain"/>
    <property type="match status" value="1"/>
</dbReference>
<feature type="domain" description="HTH arsR-type" evidence="2">
    <location>
        <begin position="12"/>
        <end position="49"/>
    </location>
</feature>
<dbReference type="KEGG" id="dcp:RN607_13640"/>
<dbReference type="InterPro" id="IPR000600">
    <property type="entry name" value="ROK"/>
</dbReference>
<proteinExistence type="inferred from homology"/>
<evidence type="ECO:0000256" key="1">
    <source>
        <dbReference type="ARBA" id="ARBA00006479"/>
    </source>
</evidence>
<dbReference type="GO" id="GO:0003700">
    <property type="term" value="F:DNA-binding transcription factor activity"/>
    <property type="evidence" value="ECO:0007669"/>
    <property type="project" value="InterPro"/>
</dbReference>